<gene>
    <name evidence="1" type="ORF">SAMN05421788_106317</name>
</gene>
<evidence type="ECO:0000313" key="2">
    <source>
        <dbReference type="Proteomes" id="UP000186917"/>
    </source>
</evidence>
<reference evidence="2" key="1">
    <citation type="submission" date="2017-01" db="EMBL/GenBank/DDBJ databases">
        <authorList>
            <person name="Varghese N."/>
            <person name="Submissions S."/>
        </authorList>
    </citation>
    <scope>NUCLEOTIDE SEQUENCE [LARGE SCALE GENOMIC DNA]</scope>
    <source>
        <strain evidence="2">DSM 21054</strain>
    </source>
</reference>
<protein>
    <submittedName>
        <fullName evidence="1">Uncharacterized protein</fullName>
    </submittedName>
</protein>
<name>A0A173MFI2_9BACT</name>
<dbReference type="STRING" id="477680.SAMN05421788_106317"/>
<dbReference type="Proteomes" id="UP000186917">
    <property type="component" value="Unassembled WGS sequence"/>
</dbReference>
<dbReference type="EMBL" id="FTOR01000006">
    <property type="protein sequence ID" value="SIT25468.1"/>
    <property type="molecule type" value="Genomic_DNA"/>
</dbReference>
<evidence type="ECO:0000313" key="1">
    <source>
        <dbReference type="EMBL" id="SIT25468.1"/>
    </source>
</evidence>
<keyword evidence="2" id="KW-1185">Reference proteome</keyword>
<organism evidence="1 2">
    <name type="scientific">Filimonas lacunae</name>
    <dbReference type="NCBI Taxonomy" id="477680"/>
    <lineage>
        <taxon>Bacteria</taxon>
        <taxon>Pseudomonadati</taxon>
        <taxon>Bacteroidota</taxon>
        <taxon>Chitinophagia</taxon>
        <taxon>Chitinophagales</taxon>
        <taxon>Chitinophagaceae</taxon>
        <taxon>Filimonas</taxon>
    </lineage>
</organism>
<dbReference type="AlphaFoldDB" id="A0A173MFI2"/>
<dbReference type="KEGG" id="fln:FLA_2266"/>
<accession>A0A173MFI2</accession>
<proteinExistence type="predicted"/>
<sequence length="130" mass="14565">MINIDISGSSYMSKIAIEIIGYVDLPGTISVIKKVTGKGIAEIKHCIEVQLPVWEAILFYNNHNEVATGLADIVKKLPAIGTQLAMYELEESDDATNLTRYQDCIITGEMLMNMLAMHNDEIDRQQDYNQ</sequence>